<evidence type="ECO:0000256" key="5">
    <source>
        <dbReference type="ARBA" id="ARBA00023002"/>
    </source>
</evidence>
<keyword evidence="4" id="KW-0274">FAD</keyword>
<dbReference type="InterPro" id="IPR000172">
    <property type="entry name" value="GMC_OxRdtase_N"/>
</dbReference>
<dbReference type="PANTHER" id="PTHR42784:SF1">
    <property type="entry name" value="PYRANOSE 2-OXIDASE"/>
    <property type="match status" value="1"/>
</dbReference>
<evidence type="ECO:0000259" key="6">
    <source>
        <dbReference type="Pfam" id="PF00732"/>
    </source>
</evidence>
<dbReference type="InterPro" id="IPR051473">
    <property type="entry name" value="P2Ox-like"/>
</dbReference>
<dbReference type="Pfam" id="PF00732">
    <property type="entry name" value="GMC_oxred_N"/>
    <property type="match status" value="1"/>
</dbReference>
<dbReference type="InterPro" id="IPR036188">
    <property type="entry name" value="FAD/NAD-bd_sf"/>
</dbReference>
<evidence type="ECO:0000259" key="7">
    <source>
        <dbReference type="Pfam" id="PF05199"/>
    </source>
</evidence>
<gene>
    <name evidence="8" type="ORF">Q4Q35_21275</name>
</gene>
<evidence type="ECO:0000313" key="9">
    <source>
        <dbReference type="Proteomes" id="UP001176883"/>
    </source>
</evidence>
<dbReference type="RefSeq" id="WP_303280080.1">
    <property type="nucleotide sequence ID" value="NZ_JAUOEK010000184.1"/>
</dbReference>
<organism evidence="8 9">
    <name type="scientific">Flavivirga aquimarina</name>
    <dbReference type="NCBI Taxonomy" id="2027862"/>
    <lineage>
        <taxon>Bacteria</taxon>
        <taxon>Pseudomonadati</taxon>
        <taxon>Bacteroidota</taxon>
        <taxon>Flavobacteriia</taxon>
        <taxon>Flavobacteriales</taxon>
        <taxon>Flavobacteriaceae</taxon>
        <taxon>Flavivirga</taxon>
    </lineage>
</organism>
<dbReference type="Pfam" id="PF05199">
    <property type="entry name" value="GMC_oxred_C"/>
    <property type="match status" value="1"/>
</dbReference>
<evidence type="ECO:0000313" key="8">
    <source>
        <dbReference type="EMBL" id="MDO5972340.1"/>
    </source>
</evidence>
<evidence type="ECO:0000256" key="3">
    <source>
        <dbReference type="ARBA" id="ARBA00022630"/>
    </source>
</evidence>
<dbReference type="PANTHER" id="PTHR42784">
    <property type="entry name" value="PYRANOSE 2-OXIDASE"/>
    <property type="match status" value="1"/>
</dbReference>
<dbReference type="SUPFAM" id="SSF51905">
    <property type="entry name" value="FAD/NAD(P)-binding domain"/>
    <property type="match status" value="1"/>
</dbReference>
<accession>A0ABT8WGS7</accession>
<dbReference type="EMBL" id="JAUOEK010000184">
    <property type="protein sequence ID" value="MDO5972340.1"/>
    <property type="molecule type" value="Genomic_DNA"/>
</dbReference>
<name>A0ABT8WGS7_9FLAO</name>
<proteinExistence type="inferred from homology"/>
<evidence type="ECO:0000256" key="1">
    <source>
        <dbReference type="ARBA" id="ARBA00001974"/>
    </source>
</evidence>
<keyword evidence="5" id="KW-0560">Oxidoreductase</keyword>
<dbReference type="SUPFAM" id="SSF54373">
    <property type="entry name" value="FAD-linked reductases, C-terminal domain"/>
    <property type="match status" value="1"/>
</dbReference>
<comment type="caution">
    <text evidence="8">The sequence shown here is derived from an EMBL/GenBank/DDBJ whole genome shotgun (WGS) entry which is preliminary data.</text>
</comment>
<feature type="domain" description="Glucose-methanol-choline oxidoreductase C-terminal" evidence="7">
    <location>
        <begin position="438"/>
        <end position="557"/>
    </location>
</feature>
<evidence type="ECO:0000256" key="2">
    <source>
        <dbReference type="ARBA" id="ARBA00010790"/>
    </source>
</evidence>
<protein>
    <submittedName>
        <fullName evidence="8">GMC family oxidoreductase</fullName>
    </submittedName>
</protein>
<keyword evidence="9" id="KW-1185">Reference proteome</keyword>
<sequence length="575" mass="64668">MIEDKITEYPTTYDAIVIGTGVSGGWAAKELCENGLKTLVLDRGRMVNHIEDYPTMHKDSWDFEHRGAQSKETQKRQHTQSRLWGGTLTKPESRHWFVDDLKHPYNEVKDYLWLRGYHVGGRSIMWGRQSYRWSEMDFEANKLDGHGVDWPIRYNDIAPWYDKVEKFIGVSGKNLGLAQLPDGKLSAPMELNCVEKDLQKNIENEFDDGRLLTIGRVANKTGDTAHEGRSNCQYRNRCIRGCPFGGYFSSNSSTLPAAERTGNMHLRPNSIAYEIVYDAETKLASGVKVIDAETKEKFFFKASIIFGCASTIGTTSILLQSKSERFPNGLGNDSGELGHNLMDHHYAVGARAEIEGFEDKYYKGRRPNGFYIPRFRNLGDNKTKAKNFVRGYGYQGAASRTNWKRAVSELSFGKALKDELLKPGHWVVGMTGFGECLPYHDNKISLNYNKLDEWGLPTLDIDAEFKDNEMKMREDMMNQAVAMLKAAGYKNVKGIMGKAIQGACIHEMGTARMGRNPKTSVLNKHNQIHAVPNVYVTDGACMASSACQNPSLTYMALTARAANHAASEFKKNKKV</sequence>
<comment type="cofactor">
    <cofactor evidence="1">
        <name>FAD</name>
        <dbReference type="ChEBI" id="CHEBI:57692"/>
    </cofactor>
</comment>
<keyword evidence="3" id="KW-0285">Flavoprotein</keyword>
<dbReference type="InterPro" id="IPR007867">
    <property type="entry name" value="GMC_OxRtase_C"/>
</dbReference>
<dbReference type="Gene3D" id="3.50.50.60">
    <property type="entry name" value="FAD/NAD(P)-binding domain"/>
    <property type="match status" value="2"/>
</dbReference>
<feature type="domain" description="Glucose-methanol-choline oxidoreductase N-terminal" evidence="6">
    <location>
        <begin position="107"/>
        <end position="344"/>
    </location>
</feature>
<evidence type="ECO:0000256" key="4">
    <source>
        <dbReference type="ARBA" id="ARBA00022827"/>
    </source>
</evidence>
<comment type="similarity">
    <text evidence="2">Belongs to the GMC oxidoreductase family.</text>
</comment>
<dbReference type="Proteomes" id="UP001176883">
    <property type="component" value="Unassembled WGS sequence"/>
</dbReference>
<reference evidence="8" key="1">
    <citation type="submission" date="2023-07" db="EMBL/GenBank/DDBJ databases">
        <title>Two novel species in the genus Flavivirga.</title>
        <authorList>
            <person name="Kwon K."/>
        </authorList>
    </citation>
    <scope>NUCLEOTIDE SEQUENCE</scope>
    <source>
        <strain evidence="8">KCTC 52353</strain>
    </source>
</reference>